<keyword evidence="5" id="KW-1185">Reference proteome</keyword>
<comment type="caution">
    <text evidence="4">The sequence shown here is derived from an EMBL/GenBank/DDBJ whole genome shotgun (WGS) entry which is preliminary data.</text>
</comment>
<reference evidence="4 5" key="1">
    <citation type="submission" date="2019-04" db="EMBL/GenBank/DDBJ databases">
        <authorList>
            <person name="Li Y."/>
            <person name="Wang J."/>
        </authorList>
    </citation>
    <scope>NUCLEOTIDE SEQUENCE [LARGE SCALE GENOMIC DNA]</scope>
    <source>
        <strain evidence="4 5">DSM 14668</strain>
    </source>
</reference>
<evidence type="ECO:0000256" key="2">
    <source>
        <dbReference type="SAM" id="Phobius"/>
    </source>
</evidence>
<accession>A0A4U1J9Z5</accession>
<keyword evidence="2" id="KW-0472">Membrane</keyword>
<feature type="region of interest" description="Disordered" evidence="1">
    <location>
        <begin position="1"/>
        <end position="26"/>
    </location>
</feature>
<dbReference type="AlphaFoldDB" id="A0A4U1J9Z5"/>
<evidence type="ECO:0000313" key="4">
    <source>
        <dbReference type="EMBL" id="TKD05248.1"/>
    </source>
</evidence>
<keyword evidence="2" id="KW-0812">Transmembrane</keyword>
<dbReference type="Pfam" id="PF09822">
    <property type="entry name" value="ABC_transp_aux"/>
    <property type="match status" value="1"/>
</dbReference>
<organism evidence="4 5">
    <name type="scientific">Polyangium fumosum</name>
    <dbReference type="NCBI Taxonomy" id="889272"/>
    <lineage>
        <taxon>Bacteria</taxon>
        <taxon>Pseudomonadati</taxon>
        <taxon>Myxococcota</taxon>
        <taxon>Polyangia</taxon>
        <taxon>Polyangiales</taxon>
        <taxon>Polyangiaceae</taxon>
        <taxon>Polyangium</taxon>
    </lineage>
</organism>
<feature type="domain" description="ABC-type uncharacterised transport system" evidence="3">
    <location>
        <begin position="333"/>
        <end position="580"/>
    </location>
</feature>
<dbReference type="EMBL" id="SSMQ01000021">
    <property type="protein sequence ID" value="TKD05248.1"/>
    <property type="molecule type" value="Genomic_DNA"/>
</dbReference>
<gene>
    <name evidence="4" type="ORF">E8A74_20820</name>
</gene>
<feature type="transmembrane region" description="Helical" evidence="2">
    <location>
        <begin position="32"/>
        <end position="50"/>
    </location>
</feature>
<evidence type="ECO:0000313" key="5">
    <source>
        <dbReference type="Proteomes" id="UP000309215"/>
    </source>
</evidence>
<dbReference type="OrthoDB" id="5483596at2"/>
<name>A0A4U1J9Z5_9BACT</name>
<keyword evidence="2" id="KW-1133">Transmembrane helix</keyword>
<dbReference type="InterPro" id="IPR019196">
    <property type="entry name" value="ABC_transp_unknown"/>
</dbReference>
<evidence type="ECO:0000259" key="3">
    <source>
        <dbReference type="Pfam" id="PF09822"/>
    </source>
</evidence>
<dbReference type="RefSeq" id="WP_136930796.1">
    <property type="nucleotide sequence ID" value="NZ_SSMQ01000021.1"/>
</dbReference>
<feature type="transmembrane region" description="Helical" evidence="2">
    <location>
        <begin position="97"/>
        <end position="115"/>
    </location>
</feature>
<feature type="transmembrane region" description="Helical" evidence="2">
    <location>
        <begin position="62"/>
        <end position="85"/>
    </location>
</feature>
<proteinExistence type="predicted"/>
<evidence type="ECO:0000256" key="1">
    <source>
        <dbReference type="SAM" id="MobiDB-lite"/>
    </source>
</evidence>
<feature type="transmembrane region" description="Helical" evidence="2">
    <location>
        <begin position="620"/>
        <end position="641"/>
    </location>
</feature>
<sequence length="652" mass="69592">MALKPKEAAPAAEKAPEGKADKGAKAPAPPSYAPFLAPAFVGSLVLVFIGERLLGNVETWRLVFSALGVLGAAVSTALRFVHASAEKDPERRKIERALSLFAGLGLVALGIYFAANTEVGRRMLGILDAAPDKRARFDGASTVAWVVLILVSVLPLVFGEIALAPMRRAPRVEGRRVRAATIAGLSLALAVAYAALFTYAAGELDAKVDFSYFRTAKASESTKKIVTSAPDTVEVRAFFPPLNDVGMEVEGYLADIAKNAPNFKYGFYDRLLNPQLAKDNKVTQDAVIVILRGPTRETLTLDKEMSKAAAKLKTLDADFQKALLKAMKEQRTAYFTVGHGELNEGQGAAAAEGRTSKVLRRLLESQNYVVKDLGMPQGLANAVPDDASIVVVLGPSQAFLPEEITSLDKYAARGGKLLLALDPETKGDLAPLAALADLAFDPTVLATTDQLFVPRRRNASDKANLVSNRFSSHASVSTLSRVSQRAVVLVPVAGSLDKKAGSEPKVDFVLRSSGAAFADKNGNYELDGDEKKATFNLAAAVTKPLADGVDKAKVKGPQEMRAFVIADADALSDLALGVAETNQLFAVDAVRWLGGDESFSGEIVTPEDVRIEHTKQKDMYWFYGSIIGAPALLLGVGLLVTRRARRTAGRKA</sequence>
<dbReference type="Proteomes" id="UP000309215">
    <property type="component" value="Unassembled WGS sequence"/>
</dbReference>
<feature type="compositionally biased region" description="Basic and acidic residues" evidence="1">
    <location>
        <begin position="14"/>
        <end position="24"/>
    </location>
</feature>
<protein>
    <recommendedName>
        <fullName evidence="3">ABC-type uncharacterized transport system domain-containing protein</fullName>
    </recommendedName>
</protein>
<feature type="transmembrane region" description="Helical" evidence="2">
    <location>
        <begin position="143"/>
        <end position="165"/>
    </location>
</feature>
<feature type="transmembrane region" description="Helical" evidence="2">
    <location>
        <begin position="177"/>
        <end position="201"/>
    </location>
</feature>